<protein>
    <submittedName>
        <fullName evidence="2">Uncharacterized protein</fullName>
    </submittedName>
</protein>
<keyword evidence="1" id="KW-1133">Transmembrane helix</keyword>
<keyword evidence="1" id="KW-0812">Transmembrane</keyword>
<sequence length="60" mass="7125">MPKGNTSRVSKINRDNRDFLFINGLIWDFTELVIEWYIIEKGEQYTNKKNFTTSLGKLLQ</sequence>
<evidence type="ECO:0000313" key="2">
    <source>
        <dbReference type="EMBL" id="KWX76021.1"/>
    </source>
</evidence>
<evidence type="ECO:0000256" key="1">
    <source>
        <dbReference type="SAM" id="Phobius"/>
    </source>
</evidence>
<comment type="caution">
    <text evidence="2">The sequence shown here is derived from an EMBL/GenBank/DDBJ whole genome shotgun (WGS) entry which is preliminary data.</text>
</comment>
<dbReference type="EMBL" id="LIPY01000108">
    <property type="protein sequence ID" value="KWX76021.1"/>
    <property type="molecule type" value="Genomic_DNA"/>
</dbReference>
<dbReference type="Proteomes" id="UP000070252">
    <property type="component" value="Unassembled WGS sequence"/>
</dbReference>
<feature type="transmembrane region" description="Helical" evidence="1">
    <location>
        <begin position="20"/>
        <end position="39"/>
    </location>
</feature>
<keyword evidence="1" id="KW-0472">Membrane</keyword>
<evidence type="ECO:0000313" key="3">
    <source>
        <dbReference type="Proteomes" id="UP000070252"/>
    </source>
</evidence>
<organism evidence="2 3">
    <name type="scientific">Paenibacillus jilunlii</name>
    <dbReference type="NCBI Taxonomy" id="682956"/>
    <lineage>
        <taxon>Bacteria</taxon>
        <taxon>Bacillati</taxon>
        <taxon>Bacillota</taxon>
        <taxon>Bacilli</taxon>
        <taxon>Bacillales</taxon>
        <taxon>Paenibacillaceae</taxon>
        <taxon>Paenibacillus</taxon>
    </lineage>
</organism>
<keyword evidence="3" id="KW-1185">Reference proteome</keyword>
<reference evidence="2 3" key="1">
    <citation type="submission" date="2015-08" db="EMBL/GenBank/DDBJ databases">
        <title>Genome of Paenibacillus jilunlii.</title>
        <authorList>
            <person name="Sant'Anna F.H."/>
            <person name="Ambrosini A."/>
            <person name="Souza R."/>
            <person name="Bach E."/>
            <person name="Fernandes G."/>
            <person name="Balsanelli E."/>
            <person name="Baura V.A."/>
            <person name="Pedrosa F.O."/>
            <person name="Souza E.M."/>
            <person name="Passaglia L."/>
        </authorList>
    </citation>
    <scope>NUCLEOTIDE SEQUENCE [LARGE SCALE GENOMIC DNA]</scope>
    <source>
        <strain evidence="2 3">DSM 23019</strain>
    </source>
</reference>
<gene>
    <name evidence="2" type="ORF">AML91_10830</name>
</gene>
<accession>A0ABR5SVM2</accession>
<name>A0ABR5SVM2_9BACL</name>
<proteinExistence type="predicted"/>